<dbReference type="Proteomes" id="UP000250235">
    <property type="component" value="Unassembled WGS sequence"/>
</dbReference>
<gene>
    <name evidence="3" type="ORF">F511_06298</name>
</gene>
<dbReference type="PANTHER" id="PTHR35275:SF1">
    <property type="entry name" value="OS07G0585900 PROTEIN"/>
    <property type="match status" value="1"/>
</dbReference>
<keyword evidence="2" id="KW-1133">Transmembrane helix</keyword>
<feature type="region of interest" description="Disordered" evidence="1">
    <location>
        <begin position="216"/>
        <end position="252"/>
    </location>
</feature>
<protein>
    <recommendedName>
        <fullName evidence="5">ZCF37</fullName>
    </recommendedName>
</protein>
<name>A0A2Z7ADC9_9LAMI</name>
<dbReference type="PANTHER" id="PTHR35275">
    <property type="entry name" value="ZCF37"/>
    <property type="match status" value="1"/>
</dbReference>
<dbReference type="InterPro" id="IPR045880">
    <property type="entry name" value="ZCF37"/>
</dbReference>
<evidence type="ECO:0000313" key="4">
    <source>
        <dbReference type="Proteomes" id="UP000250235"/>
    </source>
</evidence>
<evidence type="ECO:0008006" key="5">
    <source>
        <dbReference type="Google" id="ProtNLM"/>
    </source>
</evidence>
<organism evidence="3 4">
    <name type="scientific">Dorcoceras hygrometricum</name>
    <dbReference type="NCBI Taxonomy" id="472368"/>
    <lineage>
        <taxon>Eukaryota</taxon>
        <taxon>Viridiplantae</taxon>
        <taxon>Streptophyta</taxon>
        <taxon>Embryophyta</taxon>
        <taxon>Tracheophyta</taxon>
        <taxon>Spermatophyta</taxon>
        <taxon>Magnoliopsida</taxon>
        <taxon>eudicotyledons</taxon>
        <taxon>Gunneridae</taxon>
        <taxon>Pentapetalae</taxon>
        <taxon>asterids</taxon>
        <taxon>lamiids</taxon>
        <taxon>Lamiales</taxon>
        <taxon>Gesneriaceae</taxon>
        <taxon>Didymocarpoideae</taxon>
        <taxon>Trichosporeae</taxon>
        <taxon>Loxocarpinae</taxon>
        <taxon>Dorcoceras</taxon>
    </lineage>
</organism>
<sequence length="252" mass="28629">MFICGSASFSHENDDDRVLSSYPVPKRATRKSLSFCRLGKSYTNKNPYANRGLDKFYALLSELEEKRQMIYTRMGSEAIAFVQFVYSNDSDNIKPIVIKVKERKEEAANSNATLAKKPVFTATKNPVIRRCRSAIGSEKVHQDQKSREFDEKAMQNKKSCLTCSESFKVENLRQPRCSFPLMVVLALLCLAIFGRTFAILCSWIGWYLIPRVTGDGSNSSPDVKKPKRKELDRRFMSDITKINSTSPNHSGQ</sequence>
<keyword evidence="2" id="KW-0472">Membrane</keyword>
<proteinExistence type="predicted"/>
<keyword evidence="2" id="KW-0812">Transmembrane</keyword>
<evidence type="ECO:0000313" key="3">
    <source>
        <dbReference type="EMBL" id="KZV19767.1"/>
    </source>
</evidence>
<accession>A0A2Z7ADC9</accession>
<evidence type="ECO:0000256" key="2">
    <source>
        <dbReference type="SAM" id="Phobius"/>
    </source>
</evidence>
<keyword evidence="4" id="KW-1185">Reference proteome</keyword>
<feature type="compositionally biased region" description="Polar residues" evidence="1">
    <location>
        <begin position="240"/>
        <end position="252"/>
    </location>
</feature>
<dbReference type="EMBL" id="KV016295">
    <property type="protein sequence ID" value="KZV19767.1"/>
    <property type="molecule type" value="Genomic_DNA"/>
</dbReference>
<dbReference type="OrthoDB" id="1932497at2759"/>
<feature type="transmembrane region" description="Helical" evidence="2">
    <location>
        <begin position="181"/>
        <end position="209"/>
    </location>
</feature>
<reference evidence="3 4" key="1">
    <citation type="journal article" date="2015" name="Proc. Natl. Acad. Sci. U.S.A.">
        <title>The resurrection genome of Boea hygrometrica: A blueprint for survival of dehydration.</title>
        <authorList>
            <person name="Xiao L."/>
            <person name="Yang G."/>
            <person name="Zhang L."/>
            <person name="Yang X."/>
            <person name="Zhao S."/>
            <person name="Ji Z."/>
            <person name="Zhou Q."/>
            <person name="Hu M."/>
            <person name="Wang Y."/>
            <person name="Chen M."/>
            <person name="Xu Y."/>
            <person name="Jin H."/>
            <person name="Xiao X."/>
            <person name="Hu G."/>
            <person name="Bao F."/>
            <person name="Hu Y."/>
            <person name="Wan P."/>
            <person name="Li L."/>
            <person name="Deng X."/>
            <person name="Kuang T."/>
            <person name="Xiang C."/>
            <person name="Zhu J.K."/>
            <person name="Oliver M.J."/>
            <person name="He Y."/>
        </authorList>
    </citation>
    <scope>NUCLEOTIDE SEQUENCE [LARGE SCALE GENOMIC DNA]</scope>
    <source>
        <strain evidence="4">cv. XS01</strain>
    </source>
</reference>
<dbReference type="AlphaFoldDB" id="A0A2Z7ADC9"/>
<evidence type="ECO:0000256" key="1">
    <source>
        <dbReference type="SAM" id="MobiDB-lite"/>
    </source>
</evidence>